<protein>
    <recommendedName>
        <fullName evidence="3">Alternate-type signal peptide domain-containing protein</fullName>
    </recommendedName>
</protein>
<dbReference type="Proteomes" id="UP001300496">
    <property type="component" value="Unassembled WGS sequence"/>
</dbReference>
<dbReference type="RefSeq" id="WP_261605574.1">
    <property type="nucleotide sequence ID" value="NZ_JAODOR010000002.1"/>
</dbReference>
<accession>A0ABT2P8Z2</accession>
<organism evidence="1 2">
    <name type="scientific">Microbacterium memoriense</name>
    <dbReference type="NCBI Taxonomy" id="2978350"/>
    <lineage>
        <taxon>Bacteria</taxon>
        <taxon>Bacillati</taxon>
        <taxon>Actinomycetota</taxon>
        <taxon>Actinomycetes</taxon>
        <taxon>Micrococcales</taxon>
        <taxon>Microbacteriaceae</taxon>
        <taxon>Microbacterium</taxon>
    </lineage>
</organism>
<name>A0ABT2P8Z2_9MICO</name>
<evidence type="ECO:0000313" key="1">
    <source>
        <dbReference type="EMBL" id="MCT9001015.1"/>
    </source>
</evidence>
<evidence type="ECO:0008006" key="3">
    <source>
        <dbReference type="Google" id="ProtNLM"/>
    </source>
</evidence>
<gene>
    <name evidence="1" type="ORF">N4R40_01365</name>
</gene>
<reference evidence="1 2" key="1">
    <citation type="journal article" date="2024" name="Int. J. Syst. Evol. Microbiol.">
        <title>Microbacterium memoriense sp. nov., a member of the Actinomycetota from marine beach sediment of the north coast of Portugal.</title>
        <authorList>
            <person name="Santos J.D.N.D."/>
            <person name="Klimek D."/>
            <person name="Calusinska M."/>
            <person name="Lobo-da-Cunha A."/>
            <person name="Catita J."/>
            <person name="Goncalves H."/>
            <person name="Gonzalez I."/>
            <person name="Lage O.M."/>
        </authorList>
    </citation>
    <scope>NUCLEOTIDE SEQUENCE [LARGE SCALE GENOMIC DNA]</scope>
    <source>
        <strain evidence="1 2">PMIC_1C1B</strain>
    </source>
</reference>
<keyword evidence="2" id="KW-1185">Reference proteome</keyword>
<comment type="caution">
    <text evidence="1">The sequence shown here is derived from an EMBL/GenBank/DDBJ whole genome shotgun (WGS) entry which is preliminary data.</text>
</comment>
<proteinExistence type="predicted"/>
<sequence>MGASRARASVVGATVAGAFLVAAIGVATVTVGPTIWSVATAEVSGVDTTLTLDAEGASASVPLDAGWSFSRALFDDTRATLRSPDGVMTLQVHLLVEADPEAAAAAQTVPNVVFDSEPVGSVTVLHARTDARSTVGAVVEEGAVLAFTSTAPETYDAELAAFLSRVEFSRIAVTP</sequence>
<dbReference type="EMBL" id="JAODOR010000002">
    <property type="protein sequence ID" value="MCT9001015.1"/>
    <property type="molecule type" value="Genomic_DNA"/>
</dbReference>
<evidence type="ECO:0000313" key="2">
    <source>
        <dbReference type="Proteomes" id="UP001300496"/>
    </source>
</evidence>